<evidence type="ECO:0000313" key="2">
    <source>
        <dbReference type="EMBL" id="MDJ1498889.1"/>
    </source>
</evidence>
<dbReference type="Proteomes" id="UP001228581">
    <property type="component" value="Unassembled WGS sequence"/>
</dbReference>
<keyword evidence="1" id="KW-0732">Signal</keyword>
<accession>A0ABT7CYN5</accession>
<evidence type="ECO:0008006" key="4">
    <source>
        <dbReference type="Google" id="ProtNLM"/>
    </source>
</evidence>
<comment type="caution">
    <text evidence="2">The sequence shown here is derived from an EMBL/GenBank/DDBJ whole genome shotgun (WGS) entry which is preliminary data.</text>
</comment>
<dbReference type="EMBL" id="JASJOT010000065">
    <property type="protein sequence ID" value="MDJ1498889.1"/>
    <property type="molecule type" value="Genomic_DNA"/>
</dbReference>
<evidence type="ECO:0000313" key="3">
    <source>
        <dbReference type="Proteomes" id="UP001228581"/>
    </source>
</evidence>
<protein>
    <recommendedName>
        <fullName evidence="4">DUF3997 domain-containing protein</fullName>
    </recommendedName>
</protein>
<feature type="signal peptide" evidence="1">
    <location>
        <begin position="1"/>
        <end position="20"/>
    </location>
</feature>
<reference evidence="2 3" key="1">
    <citation type="submission" date="2023-05" db="EMBL/GenBank/DDBJ databases">
        <authorList>
            <person name="Zhang X."/>
        </authorList>
    </citation>
    <scope>NUCLEOTIDE SEQUENCE [LARGE SCALE GENOMIC DNA]</scope>
    <source>
        <strain evidence="2 3">DM2B3-1</strain>
    </source>
</reference>
<feature type="chain" id="PRO_5045289787" description="DUF3997 domain-containing protein" evidence="1">
    <location>
        <begin position="21"/>
        <end position="154"/>
    </location>
</feature>
<keyword evidence="3" id="KW-1185">Reference proteome</keyword>
<proteinExistence type="predicted"/>
<organism evidence="2 3">
    <name type="scientific">Xanthocytophaga flava</name>
    <dbReference type="NCBI Taxonomy" id="3048013"/>
    <lineage>
        <taxon>Bacteria</taxon>
        <taxon>Pseudomonadati</taxon>
        <taxon>Bacteroidota</taxon>
        <taxon>Cytophagia</taxon>
        <taxon>Cytophagales</taxon>
        <taxon>Rhodocytophagaceae</taxon>
        <taxon>Xanthocytophaga</taxon>
    </lineage>
</organism>
<evidence type="ECO:0000256" key="1">
    <source>
        <dbReference type="SAM" id="SignalP"/>
    </source>
</evidence>
<dbReference type="RefSeq" id="WP_314005830.1">
    <property type="nucleotide sequence ID" value="NZ_JASJOT010000065.1"/>
</dbReference>
<dbReference type="PROSITE" id="PS51257">
    <property type="entry name" value="PROKAR_LIPOPROTEIN"/>
    <property type="match status" value="1"/>
</dbReference>
<name>A0ABT7CYN5_9BACT</name>
<sequence>MKKKLKFGATSFVFVMVVLAIISSCTHRKENWNGHAIKRPGEYFMKDKDLKIQVWDDEDGIINYCVTKSEADTLIRSPKEINISAYHEWILVWDEKDRLWVESSDVGGYFWLKDSLTSRYEQKDFLTDSLLVKDIPKEIFELLPKNIQEKLSAE</sequence>
<gene>
    <name evidence="2" type="ORF">QNI19_38535</name>
</gene>